<gene>
    <name evidence="1" type="ORF">PHA72_28220</name>
</gene>
<evidence type="ECO:0000313" key="2">
    <source>
        <dbReference type="Proteomes" id="UP001210538"/>
    </source>
</evidence>
<dbReference type="EMBL" id="CP116351">
    <property type="protein sequence ID" value="WCE16336.1"/>
    <property type="molecule type" value="Genomic_DNA"/>
</dbReference>
<dbReference type="NCBIfam" id="NF041452">
    <property type="entry name" value="DDP3"/>
    <property type="match status" value="1"/>
</dbReference>
<dbReference type="AlphaFoldDB" id="A0AAX3LL55"/>
<protein>
    <submittedName>
        <fullName evidence="1">DNA distortion polypeptide 3</fullName>
    </submittedName>
</protein>
<accession>A0AAX3LL55</accession>
<keyword evidence="2" id="KW-1185">Reference proteome</keyword>
<dbReference type="RefSeq" id="WP_227119174.1">
    <property type="nucleotide sequence ID" value="NZ_CP116351.1"/>
</dbReference>
<name>A0AAX3LL55_9ENTR</name>
<sequence length="116" mass="13306">MFKVKDILSDQYIKALNIISQNLNENYHVLFGLRLSEILFPESDYGSEAFFRDFEKINSLVSPLIIYDLNKKKTVMVVGFDVIDGEELLKSAGIDCLVVEGMKDLLTNTRLSEFYD</sequence>
<organism evidence="1 2">
    <name type="scientific">Enterobacter ludwigii</name>
    <dbReference type="NCBI Taxonomy" id="299767"/>
    <lineage>
        <taxon>Bacteria</taxon>
        <taxon>Pseudomonadati</taxon>
        <taxon>Pseudomonadota</taxon>
        <taxon>Gammaproteobacteria</taxon>
        <taxon>Enterobacterales</taxon>
        <taxon>Enterobacteriaceae</taxon>
        <taxon>Enterobacter</taxon>
        <taxon>Enterobacter cloacae complex</taxon>
    </lineage>
</organism>
<dbReference type="InterPro" id="IPR048237">
    <property type="entry name" value="DDP3-like"/>
</dbReference>
<proteinExistence type="predicted"/>
<geneLocation type="plasmid" evidence="1 2">
    <name>unnamed4</name>
</geneLocation>
<evidence type="ECO:0000313" key="1">
    <source>
        <dbReference type="EMBL" id="WCE16336.1"/>
    </source>
</evidence>
<dbReference type="Proteomes" id="UP001210538">
    <property type="component" value="Plasmid unnamed4"/>
</dbReference>
<keyword evidence="1" id="KW-0614">Plasmid</keyword>
<reference evidence="1 2" key="1">
    <citation type="submission" date="2023-01" db="EMBL/GenBank/DDBJ databases">
        <title>Genome sequence resource and annotation of Enterobacter ludwigii, an economically important pathogen of seedling wilt with strawberry.</title>
        <authorList>
            <person name="Xie Y."/>
        </authorList>
    </citation>
    <scope>NUCLEOTIDE SEQUENCE [LARGE SCALE GENOMIC DNA]</scope>
    <source>
        <strain evidence="1 2">CM-TZ4</strain>
        <plasmid evidence="1 2">unnamed4</plasmid>
    </source>
</reference>